<dbReference type="PIRSF" id="PIRSF004749">
    <property type="entry name" value="Pep_def"/>
    <property type="match status" value="1"/>
</dbReference>
<dbReference type="EC" id="3.5.1.88" evidence="2"/>
<dbReference type="InterPro" id="IPR023635">
    <property type="entry name" value="Peptide_deformylase"/>
</dbReference>
<keyword evidence="2" id="KW-0378">Hydrolase</keyword>
<dbReference type="EMBL" id="UOET01000339">
    <property type="protein sequence ID" value="VAW29238.1"/>
    <property type="molecule type" value="Genomic_DNA"/>
</dbReference>
<gene>
    <name evidence="2" type="ORF">MNBD_BACTEROID07-52</name>
</gene>
<dbReference type="CDD" id="cd00487">
    <property type="entry name" value="Pep_deformylase"/>
    <property type="match status" value="1"/>
</dbReference>
<dbReference type="InterPro" id="IPR036821">
    <property type="entry name" value="Peptide_deformylase_sf"/>
</dbReference>
<proteinExistence type="inferred from homology"/>
<dbReference type="GO" id="GO:0042586">
    <property type="term" value="F:peptide deformylase activity"/>
    <property type="evidence" value="ECO:0007669"/>
    <property type="project" value="UniProtKB-EC"/>
</dbReference>
<dbReference type="PANTHER" id="PTHR10458">
    <property type="entry name" value="PEPTIDE DEFORMYLASE"/>
    <property type="match status" value="1"/>
</dbReference>
<evidence type="ECO:0000256" key="1">
    <source>
        <dbReference type="ARBA" id="ARBA00010759"/>
    </source>
</evidence>
<comment type="similarity">
    <text evidence="1">Belongs to the polypeptide deformylase family.</text>
</comment>
<dbReference type="HAMAP" id="MF_00163">
    <property type="entry name" value="Pep_deformylase"/>
    <property type="match status" value="1"/>
</dbReference>
<dbReference type="PRINTS" id="PR01576">
    <property type="entry name" value="PDEFORMYLASE"/>
</dbReference>
<accession>A0A3B0UF70</accession>
<reference evidence="2" key="1">
    <citation type="submission" date="2018-06" db="EMBL/GenBank/DDBJ databases">
        <authorList>
            <person name="Zhirakovskaya E."/>
        </authorList>
    </citation>
    <scope>NUCLEOTIDE SEQUENCE</scope>
</reference>
<dbReference type="PANTHER" id="PTHR10458:SF22">
    <property type="entry name" value="PEPTIDE DEFORMYLASE"/>
    <property type="match status" value="1"/>
</dbReference>
<dbReference type="NCBIfam" id="NF001159">
    <property type="entry name" value="PRK00150.1-3"/>
    <property type="match status" value="1"/>
</dbReference>
<dbReference type="Gene3D" id="3.90.45.10">
    <property type="entry name" value="Peptide deformylase"/>
    <property type="match status" value="1"/>
</dbReference>
<dbReference type="SUPFAM" id="SSF56420">
    <property type="entry name" value="Peptide deformylase"/>
    <property type="match status" value="1"/>
</dbReference>
<protein>
    <submittedName>
        <fullName evidence="2">Peptide deformylase</fullName>
        <ecNumber evidence="2">3.5.1.88</ecNumber>
    </submittedName>
</protein>
<name>A0A3B0UF70_9ZZZZ</name>
<dbReference type="NCBIfam" id="TIGR00079">
    <property type="entry name" value="pept_deformyl"/>
    <property type="match status" value="1"/>
</dbReference>
<sequence>MLPITAYGHPTLKKKGEIIDKGYPGLEQLIADMFKTMYESNGVGLAAQQVNRAIRLFLVDASPFAEEHPETKDFKRVFINAQIVREEGEAWEFEEGCLSVPGINEYVSRKPVIYMSYYDESFNFHESERFEGIPARIMQHEYDHTEGILFVDRLPNFKKLLLKRKLSDISVGKHKATYKMIYPKKKRKH</sequence>
<organism evidence="2">
    <name type="scientific">hydrothermal vent metagenome</name>
    <dbReference type="NCBI Taxonomy" id="652676"/>
    <lineage>
        <taxon>unclassified sequences</taxon>
        <taxon>metagenomes</taxon>
        <taxon>ecological metagenomes</taxon>
    </lineage>
</organism>
<dbReference type="Pfam" id="PF01327">
    <property type="entry name" value="Pep_deformylase"/>
    <property type="match status" value="1"/>
</dbReference>
<dbReference type="AlphaFoldDB" id="A0A3B0UF70"/>
<evidence type="ECO:0000313" key="2">
    <source>
        <dbReference type="EMBL" id="VAW29238.1"/>
    </source>
</evidence>